<dbReference type="AlphaFoldDB" id="A0A821WKE3"/>
<dbReference type="Proteomes" id="UP000663880">
    <property type="component" value="Unassembled WGS sequence"/>
</dbReference>
<gene>
    <name evidence="3" type="ORF">PMACD_LOCUS13488</name>
</gene>
<proteinExistence type="predicted"/>
<dbReference type="EMBL" id="CAJOBZ010000061">
    <property type="protein sequence ID" value="CAF4926417.1"/>
    <property type="molecule type" value="Genomic_DNA"/>
</dbReference>
<dbReference type="InterPro" id="IPR025799">
    <property type="entry name" value="Arg_MeTrfase"/>
</dbReference>
<reference evidence="3" key="1">
    <citation type="submission" date="2021-02" db="EMBL/GenBank/DDBJ databases">
        <authorList>
            <person name="Steward A R."/>
        </authorList>
    </citation>
    <scope>NUCLEOTIDE SEQUENCE</scope>
</reference>
<sequence>MQVFTQKRNPLTGGTEWDVQHDDYDYHQEIARSAFADMLHDTERNKKYYRALQLAIEKMHNDGKKANVLDIGTGTGLLSIMAAKCGADTITACEAFKPMAECCLKILERNGVSHKIKVIPKRSTDLTVGEDGDMNQKANILVTEVFDTELIGEGALSTFDHAHKNLLEEDCIVVPDSAVIYAQVVECPTLQKWNKLNDIADDDLEIMLRAPSK</sequence>
<dbReference type="Pfam" id="PF06325">
    <property type="entry name" value="PrmA"/>
    <property type="match status" value="1"/>
</dbReference>
<dbReference type="PROSITE" id="PS51678">
    <property type="entry name" value="SAM_MT_PRMT"/>
    <property type="match status" value="1"/>
</dbReference>
<dbReference type="CDD" id="cd02440">
    <property type="entry name" value="AdoMet_MTases"/>
    <property type="match status" value="1"/>
</dbReference>
<feature type="non-terminal residue" evidence="3">
    <location>
        <position position="1"/>
    </location>
</feature>
<evidence type="ECO:0000313" key="4">
    <source>
        <dbReference type="Proteomes" id="UP000663880"/>
    </source>
</evidence>
<protein>
    <submittedName>
        <fullName evidence="3">Uncharacterized protein</fullName>
    </submittedName>
</protein>
<comment type="caution">
    <text evidence="3">The sequence shown here is derived from an EMBL/GenBank/DDBJ whole genome shotgun (WGS) entry which is preliminary data.</text>
</comment>
<dbReference type="FunFam" id="3.40.50.150:FF:000071">
    <property type="entry name" value="Protein arginine N-methyltransferase 7"/>
    <property type="match status" value="1"/>
</dbReference>
<name>A0A821WKE3_9NEOP</name>
<evidence type="ECO:0000256" key="1">
    <source>
        <dbReference type="ARBA" id="ARBA00022691"/>
    </source>
</evidence>
<keyword evidence="1 2" id="KW-0949">S-adenosyl-L-methionine</keyword>
<dbReference type="PANTHER" id="PTHR11006">
    <property type="entry name" value="PROTEIN ARGININE N-METHYLTRANSFERASE"/>
    <property type="match status" value="1"/>
</dbReference>
<organism evidence="3 4">
    <name type="scientific">Pieris macdunnoughi</name>
    <dbReference type="NCBI Taxonomy" id="345717"/>
    <lineage>
        <taxon>Eukaryota</taxon>
        <taxon>Metazoa</taxon>
        <taxon>Ecdysozoa</taxon>
        <taxon>Arthropoda</taxon>
        <taxon>Hexapoda</taxon>
        <taxon>Insecta</taxon>
        <taxon>Pterygota</taxon>
        <taxon>Neoptera</taxon>
        <taxon>Endopterygota</taxon>
        <taxon>Lepidoptera</taxon>
        <taxon>Glossata</taxon>
        <taxon>Ditrysia</taxon>
        <taxon>Papilionoidea</taxon>
        <taxon>Pieridae</taxon>
        <taxon>Pierinae</taxon>
        <taxon>Pieris</taxon>
    </lineage>
</organism>
<dbReference type="Gene3D" id="3.40.50.150">
    <property type="entry name" value="Vaccinia Virus protein VP39"/>
    <property type="match status" value="1"/>
</dbReference>
<dbReference type="SUPFAM" id="SSF53335">
    <property type="entry name" value="S-adenosyl-L-methionine-dependent methyltransferases"/>
    <property type="match status" value="1"/>
</dbReference>
<dbReference type="GO" id="GO:0032259">
    <property type="term" value="P:methylation"/>
    <property type="evidence" value="ECO:0007669"/>
    <property type="project" value="UniProtKB-KW"/>
</dbReference>
<keyword evidence="4" id="KW-1185">Reference proteome</keyword>
<accession>A0A821WKE3</accession>
<evidence type="ECO:0000313" key="3">
    <source>
        <dbReference type="EMBL" id="CAF4926417.1"/>
    </source>
</evidence>
<dbReference type="GO" id="GO:0042054">
    <property type="term" value="F:histone methyltransferase activity"/>
    <property type="evidence" value="ECO:0007669"/>
    <property type="project" value="TreeGrafter"/>
</dbReference>
<dbReference type="PANTHER" id="PTHR11006:SF4">
    <property type="entry name" value="PROTEIN ARGININE N-METHYLTRANSFERASE 7"/>
    <property type="match status" value="1"/>
</dbReference>
<keyword evidence="2" id="KW-0808">Transferase</keyword>
<dbReference type="OrthoDB" id="412876at2759"/>
<keyword evidence="2" id="KW-0489">Methyltransferase</keyword>
<evidence type="ECO:0000256" key="2">
    <source>
        <dbReference type="PROSITE-ProRule" id="PRU01015"/>
    </source>
</evidence>
<dbReference type="InterPro" id="IPR029063">
    <property type="entry name" value="SAM-dependent_MTases_sf"/>
</dbReference>
<dbReference type="GO" id="GO:0016274">
    <property type="term" value="F:protein-arginine N-methyltransferase activity"/>
    <property type="evidence" value="ECO:0007669"/>
    <property type="project" value="InterPro"/>
</dbReference>